<reference evidence="2 3" key="1">
    <citation type="journal article" date="2016" name="Nat. Commun.">
        <title>Thousands of microbial genomes shed light on interconnected biogeochemical processes in an aquifer system.</title>
        <authorList>
            <person name="Anantharaman K."/>
            <person name="Brown C.T."/>
            <person name="Hug L.A."/>
            <person name="Sharon I."/>
            <person name="Castelle C.J."/>
            <person name="Probst A.J."/>
            <person name="Thomas B.C."/>
            <person name="Singh A."/>
            <person name="Wilkins M.J."/>
            <person name="Karaoz U."/>
            <person name="Brodie E.L."/>
            <person name="Williams K.H."/>
            <person name="Hubbard S.S."/>
            <person name="Banfield J.F."/>
        </authorList>
    </citation>
    <scope>NUCLEOTIDE SEQUENCE [LARGE SCALE GENOMIC DNA]</scope>
</reference>
<dbReference type="STRING" id="1798471.A3A21_03165"/>
<feature type="transmembrane region" description="Helical" evidence="1">
    <location>
        <begin position="42"/>
        <end position="58"/>
    </location>
</feature>
<evidence type="ECO:0000313" key="3">
    <source>
        <dbReference type="Proteomes" id="UP000176996"/>
    </source>
</evidence>
<keyword evidence="1" id="KW-0812">Transmembrane</keyword>
<dbReference type="Proteomes" id="UP000176996">
    <property type="component" value="Unassembled WGS sequence"/>
</dbReference>
<dbReference type="EMBL" id="MFKK01000027">
    <property type="protein sequence ID" value="OGG40391.1"/>
    <property type="molecule type" value="Genomic_DNA"/>
</dbReference>
<evidence type="ECO:0008006" key="4">
    <source>
        <dbReference type="Google" id="ProtNLM"/>
    </source>
</evidence>
<name>A0A1F6BTZ3_9BACT</name>
<accession>A0A1F6BTZ3</accession>
<protein>
    <recommendedName>
        <fullName evidence="4">DUF5673 domain-containing protein</fullName>
    </recommendedName>
</protein>
<keyword evidence="1" id="KW-0472">Membrane</keyword>
<proteinExistence type="predicted"/>
<comment type="caution">
    <text evidence="2">The sequence shown here is derived from an EMBL/GenBank/DDBJ whole genome shotgun (WGS) entry which is preliminary data.</text>
</comment>
<evidence type="ECO:0000256" key="1">
    <source>
        <dbReference type="SAM" id="Phobius"/>
    </source>
</evidence>
<feature type="transmembrane region" description="Helical" evidence="1">
    <location>
        <begin position="21"/>
        <end position="36"/>
    </location>
</feature>
<organism evidence="2 3">
    <name type="scientific">Candidatus Jorgensenbacteria bacterium RIFCSPLOWO2_01_FULL_45_25b</name>
    <dbReference type="NCBI Taxonomy" id="1798471"/>
    <lineage>
        <taxon>Bacteria</taxon>
        <taxon>Candidatus Joergenseniibacteriota</taxon>
    </lineage>
</organism>
<sequence length="152" mass="17572">MDNAFEWDTTEYEHRERNREWFWAMGILAGAVALTAVFFDNILLAIVILVGVFTLMLLSSRPPQIIRVGVSSRGIRIKNDLYPYSSLKTFWIDEDAPEPTLTVPTGKFLVPHIRVNLEGVDPLALQKYLLRYLREEYQEPTLSEILVHYLGF</sequence>
<evidence type="ECO:0000313" key="2">
    <source>
        <dbReference type="EMBL" id="OGG40391.1"/>
    </source>
</evidence>
<gene>
    <name evidence="2" type="ORF">A3A21_03165</name>
</gene>
<keyword evidence="1" id="KW-1133">Transmembrane helix</keyword>
<dbReference type="AlphaFoldDB" id="A0A1F6BTZ3"/>